<organism evidence="1 2">
    <name type="scientific">Azospirillum rugosum</name>
    <dbReference type="NCBI Taxonomy" id="416170"/>
    <lineage>
        <taxon>Bacteria</taxon>
        <taxon>Pseudomonadati</taxon>
        <taxon>Pseudomonadota</taxon>
        <taxon>Alphaproteobacteria</taxon>
        <taxon>Rhodospirillales</taxon>
        <taxon>Azospirillaceae</taxon>
        <taxon>Azospirillum</taxon>
    </lineage>
</organism>
<dbReference type="EMBL" id="JAGINP010000001">
    <property type="protein sequence ID" value="MBP2290744.1"/>
    <property type="molecule type" value="Genomic_DNA"/>
</dbReference>
<accession>A0ABS4SDW0</accession>
<keyword evidence="2" id="KW-1185">Reference proteome</keyword>
<evidence type="ECO:0000313" key="2">
    <source>
        <dbReference type="Proteomes" id="UP000781958"/>
    </source>
</evidence>
<protein>
    <submittedName>
        <fullName evidence="1">Uncharacterized protein</fullName>
    </submittedName>
</protein>
<reference evidence="1 2" key="1">
    <citation type="submission" date="2021-03" db="EMBL/GenBank/DDBJ databases">
        <title>Genomic Encyclopedia of Type Strains, Phase III (KMG-III): the genomes of soil and plant-associated and newly described type strains.</title>
        <authorList>
            <person name="Whitman W."/>
        </authorList>
    </citation>
    <scope>NUCLEOTIDE SEQUENCE [LARGE SCALE GENOMIC DNA]</scope>
    <source>
        <strain evidence="1 2">IMMIB AFH-6</strain>
    </source>
</reference>
<sequence>MSNVTRLPVDNPRRRLSVPDAPTRIAGAAQDLQEIAAEHQFDRDGILAVAARLRRIADELSAS</sequence>
<dbReference type="RefSeq" id="WP_209763179.1">
    <property type="nucleotide sequence ID" value="NZ_JAGINP010000001.1"/>
</dbReference>
<dbReference type="Proteomes" id="UP000781958">
    <property type="component" value="Unassembled WGS sequence"/>
</dbReference>
<gene>
    <name evidence="1" type="ORF">J2851_000481</name>
</gene>
<name>A0ABS4SDW0_9PROT</name>
<proteinExistence type="predicted"/>
<evidence type="ECO:0000313" key="1">
    <source>
        <dbReference type="EMBL" id="MBP2290744.1"/>
    </source>
</evidence>
<comment type="caution">
    <text evidence="1">The sequence shown here is derived from an EMBL/GenBank/DDBJ whole genome shotgun (WGS) entry which is preliminary data.</text>
</comment>